<dbReference type="RefSeq" id="XP_052743760.1">
    <property type="nucleotide sequence ID" value="XM_052887800.1"/>
</dbReference>
<keyword evidence="1" id="KW-1185">Reference proteome</keyword>
<name>A0ABM3LXF9_BICAN</name>
<organism evidence="1 2">
    <name type="scientific">Bicyclus anynana</name>
    <name type="common">Squinting bush brown butterfly</name>
    <dbReference type="NCBI Taxonomy" id="110368"/>
    <lineage>
        <taxon>Eukaryota</taxon>
        <taxon>Metazoa</taxon>
        <taxon>Ecdysozoa</taxon>
        <taxon>Arthropoda</taxon>
        <taxon>Hexapoda</taxon>
        <taxon>Insecta</taxon>
        <taxon>Pterygota</taxon>
        <taxon>Neoptera</taxon>
        <taxon>Endopterygota</taxon>
        <taxon>Lepidoptera</taxon>
        <taxon>Glossata</taxon>
        <taxon>Ditrysia</taxon>
        <taxon>Papilionoidea</taxon>
        <taxon>Nymphalidae</taxon>
        <taxon>Satyrinae</taxon>
        <taxon>Satyrini</taxon>
        <taxon>Mycalesina</taxon>
        <taxon>Bicyclus</taxon>
    </lineage>
</organism>
<accession>A0ABM3LXF9</accession>
<evidence type="ECO:0000313" key="2">
    <source>
        <dbReference type="RefSeq" id="XP_052743760.1"/>
    </source>
</evidence>
<proteinExistence type="predicted"/>
<evidence type="ECO:0000313" key="1">
    <source>
        <dbReference type="Proteomes" id="UP001652582"/>
    </source>
</evidence>
<dbReference type="Proteomes" id="UP001652582">
    <property type="component" value="Chromosome 20"/>
</dbReference>
<protein>
    <submittedName>
        <fullName evidence="2">Uncharacterized protein LOC112047118 isoform X2</fullName>
    </submittedName>
</protein>
<sequence length="130" mass="15570">MRRKWIKAMKRLDPFGDKSTVYCCEDHFDIENDMENYIKYKLVGGRIKLKQCIVPHKFKCQQEKEDKPQRSAVQKRNRIEYFEKLLNKDEISVLENPEEIFFVSCKDEIVMEDPLSFGNNDQCLEISKKK</sequence>
<dbReference type="GeneID" id="112047118"/>
<reference evidence="2" key="1">
    <citation type="submission" date="2025-08" db="UniProtKB">
        <authorList>
            <consortium name="RefSeq"/>
        </authorList>
    </citation>
    <scope>IDENTIFICATION</scope>
</reference>
<gene>
    <name evidence="2" type="primary">LOC112047118</name>
</gene>